<organism evidence="3 5">
    <name type="scientific">Jeotgalicoccus coquinae</name>
    <dbReference type="NCBI Taxonomy" id="709509"/>
    <lineage>
        <taxon>Bacteria</taxon>
        <taxon>Bacillati</taxon>
        <taxon>Bacillota</taxon>
        <taxon>Bacilli</taxon>
        <taxon>Bacillales</taxon>
        <taxon>Staphylococcaceae</taxon>
        <taxon>Jeotgalicoccus</taxon>
    </lineage>
</organism>
<evidence type="ECO:0000256" key="1">
    <source>
        <dbReference type="SAM" id="MobiDB-lite"/>
    </source>
</evidence>
<reference evidence="3 5" key="1">
    <citation type="submission" date="2020-07" db="EMBL/GenBank/DDBJ databases">
        <authorList>
            <person name="Criscuolo A."/>
        </authorList>
    </citation>
    <scope>NUCLEOTIDE SEQUENCE [LARGE SCALE GENOMIC DNA]</scope>
    <source>
        <strain evidence="3">CIP111751</strain>
    </source>
</reference>
<comment type="caution">
    <text evidence="3">The sequence shown here is derived from an EMBL/GenBank/DDBJ whole genome shotgun (WGS) entry which is preliminary data.</text>
</comment>
<sequence length="255" mass="27846">MKKTLAALFGSILILSACSDNPEEPVSEENGTEEEAAEENTEETAGEEEQGRKSDMASADLIDSAVANSEGISSYVAQQSFKTTKPDEESTIRTIMTFGGQNEFKLSVNNNGDIVTHYVVEGDHFMYAGNEVVQTEETMDIEGNDYQTIVAELKNYPEGEVSELDEGYAITINVENSAALGGLIDEETLKQVEAADSINGTIQLYFDGKYKFTGSELKADIVSEGEDIAVHSTVDYTNIDDVEMIEKPLNMSEEQ</sequence>
<accession>A0A6V7R7Z4</accession>
<dbReference type="Proteomes" id="UP000545588">
    <property type="component" value="Unassembled WGS sequence"/>
</dbReference>
<dbReference type="EMBL" id="JACHFF010000001">
    <property type="protein sequence ID" value="MBB6423120.1"/>
    <property type="molecule type" value="Genomic_DNA"/>
</dbReference>
<dbReference type="EMBL" id="CAJEWA010000005">
    <property type="protein sequence ID" value="CAD2073416.1"/>
    <property type="molecule type" value="Genomic_DNA"/>
</dbReference>
<protein>
    <submittedName>
        <fullName evidence="4">PBP1b-binding outer membrane lipoprotein LpoB</fullName>
    </submittedName>
</protein>
<name>A0A6V7R7Z4_9STAP</name>
<keyword evidence="2" id="KW-0732">Signal</keyword>
<evidence type="ECO:0000313" key="4">
    <source>
        <dbReference type="EMBL" id="MBB6423120.1"/>
    </source>
</evidence>
<feature type="compositionally biased region" description="Acidic residues" evidence="1">
    <location>
        <begin position="21"/>
        <end position="48"/>
    </location>
</feature>
<keyword evidence="4" id="KW-0449">Lipoprotein</keyword>
<gene>
    <name evidence="4" type="ORF">HNR41_001046</name>
    <name evidence="3" type="ORF">JEOCOQ751_00563</name>
</gene>
<keyword evidence="6" id="KW-1185">Reference proteome</keyword>
<feature type="signal peptide" evidence="2">
    <location>
        <begin position="1"/>
        <end position="19"/>
    </location>
</feature>
<dbReference type="AlphaFoldDB" id="A0A6V7R7Z4"/>
<reference evidence="4 6" key="2">
    <citation type="submission" date="2020-08" db="EMBL/GenBank/DDBJ databases">
        <title>Genomic Encyclopedia of Type Strains, Phase IV (KMG-IV): sequencing the most valuable type-strain genomes for metagenomic binning, comparative biology and taxonomic classification.</title>
        <authorList>
            <person name="Goeker M."/>
        </authorList>
    </citation>
    <scope>NUCLEOTIDE SEQUENCE [LARGE SCALE GENOMIC DNA]</scope>
    <source>
        <strain evidence="4 6">DSM 22419</strain>
    </source>
</reference>
<evidence type="ECO:0000313" key="6">
    <source>
        <dbReference type="Proteomes" id="UP000545588"/>
    </source>
</evidence>
<feature type="region of interest" description="Disordered" evidence="1">
    <location>
        <begin position="19"/>
        <end position="57"/>
    </location>
</feature>
<feature type="chain" id="PRO_5039326867" evidence="2">
    <location>
        <begin position="20"/>
        <end position="255"/>
    </location>
</feature>
<dbReference type="PROSITE" id="PS51257">
    <property type="entry name" value="PROKAR_LIPOPROTEIN"/>
    <property type="match status" value="1"/>
</dbReference>
<dbReference type="Proteomes" id="UP000534001">
    <property type="component" value="Unassembled WGS sequence"/>
</dbReference>
<dbReference type="RefSeq" id="WP_184282408.1">
    <property type="nucleotide sequence ID" value="NZ_BMCO01000001.1"/>
</dbReference>
<evidence type="ECO:0000313" key="5">
    <source>
        <dbReference type="Proteomes" id="UP000534001"/>
    </source>
</evidence>
<evidence type="ECO:0000256" key="2">
    <source>
        <dbReference type="SAM" id="SignalP"/>
    </source>
</evidence>
<evidence type="ECO:0000313" key="3">
    <source>
        <dbReference type="EMBL" id="CAD2073416.1"/>
    </source>
</evidence>
<proteinExistence type="predicted"/>